<dbReference type="SUPFAM" id="SSF48371">
    <property type="entry name" value="ARM repeat"/>
    <property type="match status" value="1"/>
</dbReference>
<evidence type="ECO:0000313" key="5">
    <source>
        <dbReference type="Proteomes" id="UP000054843"/>
    </source>
</evidence>
<dbReference type="Proteomes" id="UP000054843">
    <property type="component" value="Unassembled WGS sequence"/>
</dbReference>
<dbReference type="AlphaFoldDB" id="A0A0V1M7V8"/>
<dbReference type="PANTHER" id="PTHR12354">
    <property type="entry name" value="INTERFERON-RELATED DEVELOPMENTAL REGULATOR"/>
    <property type="match status" value="1"/>
</dbReference>
<dbReference type="Pfam" id="PF05004">
    <property type="entry name" value="IFRD"/>
    <property type="match status" value="1"/>
</dbReference>
<name>A0A0V1M7V8_9BILA</name>
<evidence type="ECO:0000313" key="4">
    <source>
        <dbReference type="EMBL" id="KRZ67892.1"/>
    </source>
</evidence>
<gene>
    <name evidence="4" type="primary">cogc-2</name>
    <name evidence="4" type="ORF">T10_8822</name>
</gene>
<feature type="domain" description="Interferon-related developmental regulator N-terminal" evidence="3">
    <location>
        <begin position="32"/>
        <end position="317"/>
    </location>
</feature>
<sequence length="476" mass="53085">MPRKRHGGNKSKARIIAVQDDNDDDRASCTASEISQISVDDISVEEENGNAVNDVESLEEKLKECIDNMSGKSSAARLAALKSVHHYFSRHYLPAILENWKVTFADNLDRSIRKCTQNELELCIHLATLLALQLGTDSCSLLSKMMSIMKNNLTDNNRLPKLRCLCATSLALCTFAAVEELEDISDVIQTLGNVWTQAKPVSTCAASVPVFCAAVSSWAVLLTQLPAPHLKDTLKNYVPRLSAYLESSSVDVRVATGETLALIYELARNVYGSAFYAENHQYVLSIMQEMSVASEKCQTKRDRRVQRSSFRDIYAAVKCEYGSCCHGCCCCCCCGSSASSSSSSSSSSSYYYHNYESSSSSSKKKAVLFLQDGFAPCFKVKFGNETLVIDSWCWKLFYEMFCSVFASGMNTQLKENQFIREVFQLGLPPEDGQLCKLSKLEKKVFNQRMSKARKIYLAQLRDKRIAEPYSLENTNS</sequence>
<feature type="domain" description="Interferon-related developmental regulator C-terminal" evidence="2">
    <location>
        <begin position="416"/>
        <end position="464"/>
    </location>
</feature>
<comment type="similarity">
    <text evidence="1">Belongs to the IFRD family.</text>
</comment>
<dbReference type="InterPro" id="IPR011989">
    <property type="entry name" value="ARM-like"/>
</dbReference>
<evidence type="ECO:0000259" key="3">
    <source>
        <dbReference type="Pfam" id="PF05004"/>
    </source>
</evidence>
<dbReference type="Pfam" id="PF04836">
    <property type="entry name" value="IFRD_C"/>
    <property type="match status" value="1"/>
</dbReference>
<dbReference type="InterPro" id="IPR006921">
    <property type="entry name" value="Interferon-rel_develop_reg_C"/>
</dbReference>
<dbReference type="InterPro" id="IPR007701">
    <property type="entry name" value="Interferon-rel_develop_reg_N"/>
</dbReference>
<reference evidence="4 5" key="1">
    <citation type="submission" date="2015-01" db="EMBL/GenBank/DDBJ databases">
        <title>Evolution of Trichinella species and genotypes.</title>
        <authorList>
            <person name="Korhonen P.K."/>
            <person name="Edoardo P."/>
            <person name="Giuseppe L.R."/>
            <person name="Gasser R.B."/>
        </authorList>
    </citation>
    <scope>NUCLEOTIDE SEQUENCE [LARGE SCALE GENOMIC DNA]</scope>
    <source>
        <strain evidence="4">ISS1980</strain>
    </source>
</reference>
<dbReference type="EMBL" id="JYDO01000181">
    <property type="protein sequence ID" value="KRZ67892.1"/>
    <property type="molecule type" value="Genomic_DNA"/>
</dbReference>
<evidence type="ECO:0000256" key="1">
    <source>
        <dbReference type="ARBA" id="ARBA00008828"/>
    </source>
</evidence>
<dbReference type="PANTHER" id="PTHR12354:SF1">
    <property type="entry name" value="INTERFERON-RELATED DEVELOPMENTAL REGULATOR 1"/>
    <property type="match status" value="1"/>
</dbReference>
<protein>
    <submittedName>
        <fullName evidence="4">Interferon-related developmental regulator 2</fullName>
    </submittedName>
</protein>
<dbReference type="InterPro" id="IPR016024">
    <property type="entry name" value="ARM-type_fold"/>
</dbReference>
<dbReference type="InterPro" id="IPR039777">
    <property type="entry name" value="IFRD"/>
</dbReference>
<organism evidence="4 5">
    <name type="scientific">Trichinella papuae</name>
    <dbReference type="NCBI Taxonomy" id="268474"/>
    <lineage>
        <taxon>Eukaryota</taxon>
        <taxon>Metazoa</taxon>
        <taxon>Ecdysozoa</taxon>
        <taxon>Nematoda</taxon>
        <taxon>Enoplea</taxon>
        <taxon>Dorylaimia</taxon>
        <taxon>Trichinellida</taxon>
        <taxon>Trichinellidae</taxon>
        <taxon>Trichinella</taxon>
    </lineage>
</organism>
<keyword evidence="5" id="KW-1185">Reference proteome</keyword>
<accession>A0A0V1M7V8</accession>
<proteinExistence type="inferred from homology"/>
<dbReference type="Gene3D" id="1.25.10.10">
    <property type="entry name" value="Leucine-rich Repeat Variant"/>
    <property type="match status" value="1"/>
</dbReference>
<evidence type="ECO:0000259" key="2">
    <source>
        <dbReference type="Pfam" id="PF04836"/>
    </source>
</evidence>
<comment type="caution">
    <text evidence="4">The sequence shown here is derived from an EMBL/GenBank/DDBJ whole genome shotgun (WGS) entry which is preliminary data.</text>
</comment>